<evidence type="ECO:0000313" key="1">
    <source>
        <dbReference type="EMBL" id="KAG5631953.1"/>
    </source>
</evidence>
<accession>A0A9J6B5J6</accession>
<proteinExistence type="predicted"/>
<protein>
    <submittedName>
        <fullName evidence="1">Uncharacterized protein</fullName>
    </submittedName>
</protein>
<dbReference type="AlphaFoldDB" id="A0A9J6B5J6"/>
<dbReference type="EMBL" id="JACXVP010000001">
    <property type="protein sequence ID" value="KAG5631953.1"/>
    <property type="molecule type" value="Genomic_DNA"/>
</dbReference>
<evidence type="ECO:0000313" key="2">
    <source>
        <dbReference type="Proteomes" id="UP000824120"/>
    </source>
</evidence>
<organism evidence="1 2">
    <name type="scientific">Solanum commersonii</name>
    <name type="common">Commerson's wild potato</name>
    <name type="synonym">Commerson's nightshade</name>
    <dbReference type="NCBI Taxonomy" id="4109"/>
    <lineage>
        <taxon>Eukaryota</taxon>
        <taxon>Viridiplantae</taxon>
        <taxon>Streptophyta</taxon>
        <taxon>Embryophyta</taxon>
        <taxon>Tracheophyta</taxon>
        <taxon>Spermatophyta</taxon>
        <taxon>Magnoliopsida</taxon>
        <taxon>eudicotyledons</taxon>
        <taxon>Gunneridae</taxon>
        <taxon>Pentapetalae</taxon>
        <taxon>asterids</taxon>
        <taxon>lamiids</taxon>
        <taxon>Solanales</taxon>
        <taxon>Solanaceae</taxon>
        <taxon>Solanoideae</taxon>
        <taxon>Solaneae</taxon>
        <taxon>Solanum</taxon>
    </lineage>
</organism>
<sequence length="70" mass="7724">MKPFGTSSFSNPLKLRAKISKSTTLYKNYNNSDHSASLVRIADQLSDSLFGVVHRRVAPSFGIVVLWVIG</sequence>
<name>A0A9J6B5J6_SOLCO</name>
<dbReference type="Proteomes" id="UP000824120">
    <property type="component" value="Chromosome 1"/>
</dbReference>
<gene>
    <name evidence="1" type="ORF">H5410_003670</name>
</gene>
<comment type="caution">
    <text evidence="1">The sequence shown here is derived from an EMBL/GenBank/DDBJ whole genome shotgun (WGS) entry which is preliminary data.</text>
</comment>
<reference evidence="1 2" key="1">
    <citation type="submission" date="2020-09" db="EMBL/GenBank/DDBJ databases">
        <title>De no assembly of potato wild relative species, Solanum commersonii.</title>
        <authorList>
            <person name="Cho K."/>
        </authorList>
    </citation>
    <scope>NUCLEOTIDE SEQUENCE [LARGE SCALE GENOMIC DNA]</scope>
    <source>
        <strain evidence="1">LZ3.2</strain>
        <tissue evidence="1">Leaf</tissue>
    </source>
</reference>
<keyword evidence="2" id="KW-1185">Reference proteome</keyword>